<accession>A0A2K9EU18</accession>
<evidence type="ECO:0000313" key="4">
    <source>
        <dbReference type="EMBL" id="AUG59030.1"/>
    </source>
</evidence>
<dbReference type="RefSeq" id="WP_101303825.1">
    <property type="nucleotide sequence ID" value="NZ_CP025197.1"/>
</dbReference>
<dbReference type="EMBL" id="NEMB01000003">
    <property type="protein sequence ID" value="PQQ65888.1"/>
    <property type="molecule type" value="Genomic_DNA"/>
</dbReference>
<feature type="transmembrane region" description="Helical" evidence="2">
    <location>
        <begin position="6"/>
        <end position="31"/>
    </location>
</feature>
<keyword evidence="2" id="KW-1133">Transmembrane helix</keyword>
<evidence type="ECO:0000313" key="7">
    <source>
        <dbReference type="Proteomes" id="UP000239720"/>
    </source>
</evidence>
<evidence type="ECO:0000313" key="6">
    <source>
        <dbReference type="Proteomes" id="UP000233534"/>
    </source>
</evidence>
<keyword evidence="2" id="KW-0812">Transmembrane</keyword>
<protein>
    <recommendedName>
        <fullName evidence="3">Sporulation membrane protein YtrI C-terminal domain-containing protein</fullName>
    </recommendedName>
</protein>
<sequence>MKTIAVKFLISSITGLLAGILIGCTAMTCLISYRIDSYHEKIVSLENTVEETKIKYTKLKESLEELDKNKFIVEDIVVYLIYDNVEKDIFDKIQFEKYIKKQYESILGKEVDTLDMELLTNVVDRDVFILEEKEYRLKVERILLSKVFKIWVSIKEI</sequence>
<dbReference type="PROSITE" id="PS51257">
    <property type="entry name" value="PROKAR_LIPOPROTEIN"/>
    <property type="match status" value="1"/>
</dbReference>
<dbReference type="AlphaFoldDB" id="A0A2K9EU18"/>
<organism evidence="4 6">
    <name type="scientific">Acetivibrio saccincola</name>
    <dbReference type="NCBI Taxonomy" id="1677857"/>
    <lineage>
        <taxon>Bacteria</taxon>
        <taxon>Bacillati</taxon>
        <taxon>Bacillota</taxon>
        <taxon>Clostridia</taxon>
        <taxon>Eubacteriales</taxon>
        <taxon>Oscillospiraceae</taxon>
        <taxon>Acetivibrio</taxon>
    </lineage>
</organism>
<gene>
    <name evidence="5" type="ORF">B9R14_03305</name>
    <name evidence="4" type="ORF">HVS_15955</name>
</gene>
<feature type="coiled-coil region" evidence="1">
    <location>
        <begin position="35"/>
        <end position="69"/>
    </location>
</feature>
<evidence type="ECO:0000259" key="3">
    <source>
        <dbReference type="Pfam" id="PF26347"/>
    </source>
</evidence>
<keyword evidence="2" id="KW-0472">Membrane</keyword>
<dbReference type="Proteomes" id="UP000239720">
    <property type="component" value="Unassembled WGS sequence"/>
</dbReference>
<dbReference type="Proteomes" id="UP000233534">
    <property type="component" value="Chromosome"/>
</dbReference>
<dbReference type="OrthoDB" id="1908598at2"/>
<keyword evidence="6" id="KW-1185">Reference proteome</keyword>
<dbReference type="Pfam" id="PF26347">
    <property type="entry name" value="YtrI_sporulation"/>
    <property type="match status" value="1"/>
</dbReference>
<dbReference type="InterPro" id="IPR058620">
    <property type="entry name" value="YtrI_C"/>
</dbReference>
<dbReference type="EMBL" id="CP025197">
    <property type="protein sequence ID" value="AUG59030.1"/>
    <property type="molecule type" value="Genomic_DNA"/>
</dbReference>
<feature type="domain" description="Sporulation membrane protein YtrI C-terminal" evidence="3">
    <location>
        <begin position="84"/>
        <end position="155"/>
    </location>
</feature>
<dbReference type="KEGG" id="hsc:HVS_15955"/>
<evidence type="ECO:0000256" key="2">
    <source>
        <dbReference type="SAM" id="Phobius"/>
    </source>
</evidence>
<reference evidence="4 6" key="1">
    <citation type="submission" date="2017-12" db="EMBL/GenBank/DDBJ databases">
        <title>Complete genome sequence of Herbivorax saccincola GGR1, a novel Cellulosome-producing hydrolytic bacterium in a thermophilic biogas plant, established by Illumina and Nanopore MinION sequencing.</title>
        <authorList>
            <person name="Pechtl A."/>
            <person name="Ruckert C."/>
            <person name="Koeck D.E."/>
            <person name="Maus I."/>
            <person name="Winkler A."/>
            <person name="Kalinowski J."/>
            <person name="Puhler A."/>
            <person name="Schwarz W.W."/>
            <person name="Zverlov V.V."/>
            <person name="Schluter A."/>
            <person name="Liebl W."/>
        </authorList>
    </citation>
    <scope>NUCLEOTIDE SEQUENCE [LARGE SCALE GENOMIC DNA]</scope>
    <source>
        <strain evidence="4">GGR1</strain>
        <strain evidence="6">SR1</strain>
    </source>
</reference>
<proteinExistence type="predicted"/>
<reference evidence="5 7" key="2">
    <citation type="journal article" date="2018" name="Syst. Appl. Microbiol.">
        <title>Characterization and high-quality draft genome sequence of Herbivorax saccincola A7, an anaerobic, alkaliphilic, thermophilic, cellulolytic, and xylanolytic bacterium.</title>
        <authorList>
            <person name="Aikawa S."/>
            <person name="Baramee S."/>
            <person name="Sermsathanaswadi J."/>
            <person name="Thianheng P."/>
            <person name="Tachaapaikoon C."/>
            <person name="Shikata A."/>
            <person name="Waeonukul R."/>
            <person name="Pason P."/>
            <person name="Ratanakhanokchai K."/>
            <person name="Kosugi A."/>
        </authorList>
    </citation>
    <scope>NUCLEOTIDE SEQUENCE [LARGE SCALE GENOMIC DNA]</scope>
    <source>
        <strain evidence="5 7">A7</strain>
    </source>
</reference>
<name>A0A2K9EU18_9FIRM</name>
<keyword evidence="1" id="KW-0175">Coiled coil</keyword>
<evidence type="ECO:0000256" key="1">
    <source>
        <dbReference type="SAM" id="Coils"/>
    </source>
</evidence>
<evidence type="ECO:0000313" key="5">
    <source>
        <dbReference type="EMBL" id="PQQ65888.1"/>
    </source>
</evidence>